<feature type="transmembrane region" description="Helical" evidence="2">
    <location>
        <begin position="350"/>
        <end position="374"/>
    </location>
</feature>
<evidence type="ECO:0000256" key="1">
    <source>
        <dbReference type="SAM" id="MobiDB-lite"/>
    </source>
</evidence>
<feature type="transmembrane region" description="Helical" evidence="2">
    <location>
        <begin position="291"/>
        <end position="311"/>
    </location>
</feature>
<feature type="compositionally biased region" description="Gly residues" evidence="1">
    <location>
        <begin position="215"/>
        <end position="225"/>
    </location>
</feature>
<protein>
    <submittedName>
        <fullName evidence="3">Uncharacterized protein</fullName>
    </submittedName>
</protein>
<feature type="compositionally biased region" description="Basic and acidic residues" evidence="1">
    <location>
        <begin position="416"/>
        <end position="426"/>
    </location>
</feature>
<proteinExistence type="predicted"/>
<evidence type="ECO:0000313" key="4">
    <source>
        <dbReference type="Proteomes" id="UP000002748"/>
    </source>
</evidence>
<keyword evidence="2" id="KW-0812">Transmembrane</keyword>
<keyword evidence="2" id="KW-0472">Membrane</keyword>
<keyword evidence="2" id="KW-1133">Transmembrane helix</keyword>
<feature type="region of interest" description="Disordered" evidence="1">
    <location>
        <begin position="91"/>
        <end position="120"/>
    </location>
</feature>
<dbReference type="RefSeq" id="XP_014182433.1">
    <property type="nucleotide sequence ID" value="XM_014326958.1"/>
</dbReference>
<reference evidence="3 4" key="1">
    <citation type="journal article" date="2012" name="Eukaryot. Cell">
        <title>Draft genome sequence of CBS 2479, the standard type strain of Trichosporon asahii.</title>
        <authorList>
            <person name="Yang R.Y."/>
            <person name="Li H.T."/>
            <person name="Zhu H."/>
            <person name="Zhou G.P."/>
            <person name="Wang M."/>
            <person name="Wang L."/>
        </authorList>
    </citation>
    <scope>NUCLEOTIDE SEQUENCE [LARGE SCALE GENOMIC DNA]</scope>
    <source>
        <strain evidence="4">ATCC 90039 / CBS 2479 / JCM 2466 / KCTC 7840 / NCYC 2677 / UAMH 7654</strain>
    </source>
</reference>
<comment type="caution">
    <text evidence="3">The sequence shown here is derived from an EMBL/GenBank/DDBJ whole genome shotgun (WGS) entry which is preliminary data.</text>
</comment>
<name>J5TJL7_TRIAS</name>
<organism evidence="3 4">
    <name type="scientific">Trichosporon asahii var. asahii (strain ATCC 90039 / CBS 2479 / JCM 2466 / KCTC 7840 / NBRC 103889/ NCYC 2677 / UAMH 7654)</name>
    <name type="common">Yeast</name>
    <dbReference type="NCBI Taxonomy" id="1186058"/>
    <lineage>
        <taxon>Eukaryota</taxon>
        <taxon>Fungi</taxon>
        <taxon>Dikarya</taxon>
        <taxon>Basidiomycota</taxon>
        <taxon>Agaricomycotina</taxon>
        <taxon>Tremellomycetes</taxon>
        <taxon>Trichosporonales</taxon>
        <taxon>Trichosporonaceae</taxon>
        <taxon>Trichosporon</taxon>
    </lineage>
</organism>
<accession>J5TJL7</accession>
<gene>
    <name evidence="3" type="ORF">A1Q1_07563</name>
</gene>
<evidence type="ECO:0000256" key="2">
    <source>
        <dbReference type="SAM" id="Phobius"/>
    </source>
</evidence>
<feature type="compositionally biased region" description="Polar residues" evidence="1">
    <location>
        <begin position="202"/>
        <end position="214"/>
    </location>
</feature>
<dbReference type="Proteomes" id="UP000002748">
    <property type="component" value="Unassembled WGS sequence"/>
</dbReference>
<dbReference type="HOGENOM" id="CLU_644338_0_0_1"/>
<sequence>MAPVIHPGHIGLRSLGALGKHDDYPDYPDVDLDPIARFILVFVFSFLAITMLLVFLKLAGICLLACMIGCRNGPEERVVYRVYQPIPGNVQPQPHPAPNLHGADHGESGSGDAPPPPYSAQASTQIAHLLLLFNPTTPLISHSRSPAFQLCQSTTYRKAIRSLVASCLDNEPEMFMLCIFSSGLSPHFPDTVKMKERRQKGSPPSANPVMSDSGQGRGKVAPGGGVLGDSRTIRPCLPSLINLAFLLSSTSHESVMRWVKAGALPVPSSSPHLISTSTLASSFLGIMNSTLVDVLLFLLFLTLTLASPLAFPNPHPDPHPLDPATTPAATIIPARVHPNYHDPALGLSGIQIAGIIICSLVGLFILGFLALVTWDSYQDGKGRRGMDDFDDFGFGFPNNAPHARISSNPFSPRSPASDKFDRSIHH</sequence>
<dbReference type="VEuPathDB" id="FungiDB:A1Q1_07563"/>
<dbReference type="KEGG" id="tasa:A1Q1_07563"/>
<dbReference type="GeneID" id="25991075"/>
<feature type="region of interest" description="Disordered" evidence="1">
    <location>
        <begin position="196"/>
        <end position="225"/>
    </location>
</feature>
<feature type="transmembrane region" description="Helical" evidence="2">
    <location>
        <begin position="35"/>
        <end position="68"/>
    </location>
</feature>
<dbReference type="AlphaFoldDB" id="J5TJL7"/>
<dbReference type="EMBL" id="ALBS01000068">
    <property type="protein sequence ID" value="EJT51236.1"/>
    <property type="molecule type" value="Genomic_DNA"/>
</dbReference>
<evidence type="ECO:0000313" key="3">
    <source>
        <dbReference type="EMBL" id="EJT51236.1"/>
    </source>
</evidence>
<feature type="region of interest" description="Disordered" evidence="1">
    <location>
        <begin position="403"/>
        <end position="426"/>
    </location>
</feature>